<feature type="binding site" evidence="7">
    <location>
        <position position="579"/>
    </location>
    <ligand>
        <name>Mg(2+)</name>
        <dbReference type="ChEBI" id="CHEBI:18420"/>
    </ligand>
</feature>
<dbReference type="PANTHER" id="PTHR42958">
    <property type="entry name" value="HYDROGENASE-2 LARGE CHAIN"/>
    <property type="match status" value="1"/>
</dbReference>
<keyword evidence="6 8" id="KW-0560">Oxidoreductase</keyword>
<feature type="binding site" evidence="7">
    <location>
        <position position="61"/>
    </location>
    <ligand>
        <name>Ni(2+)</name>
        <dbReference type="ChEBI" id="CHEBI:49786"/>
    </ligand>
</feature>
<dbReference type="RefSeq" id="WP_154810210.1">
    <property type="nucleotide sequence ID" value="NZ_VIAQ01000017.1"/>
</dbReference>
<feature type="binding site" evidence="7">
    <location>
        <position position="42"/>
    </location>
    <ligand>
        <name>Mg(2+)</name>
        <dbReference type="ChEBI" id="CHEBI:18420"/>
    </ligand>
</feature>
<dbReference type="AlphaFoldDB" id="A0A7Z8P1T5"/>
<comment type="similarity">
    <text evidence="3 8">Belongs to the [NiFe]/[NiFeSe] hydrogenase large subunit family.</text>
</comment>
<comment type="caution">
    <text evidence="9">The sequence shown here is derived from an EMBL/GenBank/DDBJ whole genome shotgun (WGS) entry which is preliminary data.</text>
</comment>
<evidence type="ECO:0000313" key="10">
    <source>
        <dbReference type="Proteomes" id="UP000319335"/>
    </source>
</evidence>
<dbReference type="Proteomes" id="UP000319335">
    <property type="component" value="Unassembled WGS sequence"/>
</dbReference>
<feature type="binding site" evidence="7">
    <location>
        <position position="64"/>
    </location>
    <ligand>
        <name>Ni(2+)</name>
        <dbReference type="ChEBI" id="CHEBI:49786"/>
    </ligand>
</feature>
<evidence type="ECO:0000313" key="9">
    <source>
        <dbReference type="EMBL" id="TQD24354.1"/>
    </source>
</evidence>
<dbReference type="Pfam" id="PF00374">
    <property type="entry name" value="NiFeSe_Hases"/>
    <property type="match status" value="3"/>
</dbReference>
<dbReference type="InterPro" id="IPR001501">
    <property type="entry name" value="Ni-dep_hyd_lsu"/>
</dbReference>
<evidence type="ECO:0000256" key="5">
    <source>
        <dbReference type="ARBA" id="ARBA00022723"/>
    </source>
</evidence>
<evidence type="ECO:0000256" key="2">
    <source>
        <dbReference type="ARBA" id="ARBA00004196"/>
    </source>
</evidence>
<feature type="binding site" evidence="7">
    <location>
        <position position="517"/>
    </location>
    <ligand>
        <name>Mg(2+)</name>
        <dbReference type="ChEBI" id="CHEBI:18420"/>
    </ligand>
</feature>
<dbReference type="PROSITE" id="PS00507">
    <property type="entry name" value="NI_HGENASE_L_1"/>
    <property type="match status" value="1"/>
</dbReference>
<evidence type="ECO:0000256" key="8">
    <source>
        <dbReference type="RuleBase" id="RU003896"/>
    </source>
</evidence>
<dbReference type="GO" id="GO:0008901">
    <property type="term" value="F:ferredoxin hydrogenase activity"/>
    <property type="evidence" value="ECO:0007669"/>
    <property type="project" value="InterPro"/>
</dbReference>
<evidence type="ECO:0000256" key="7">
    <source>
        <dbReference type="PIRSR" id="PIRSR601501-1"/>
    </source>
</evidence>
<evidence type="ECO:0000256" key="4">
    <source>
        <dbReference type="ARBA" id="ARBA00022596"/>
    </source>
</evidence>
<feature type="binding site" evidence="7">
    <location>
        <position position="64"/>
    </location>
    <ligand>
        <name>Fe cation</name>
        <dbReference type="ChEBI" id="CHEBI:24875"/>
    </ligand>
</feature>
<organism evidence="9 10">
    <name type="scientific">Methanolobus vulcani</name>
    <dbReference type="NCBI Taxonomy" id="38026"/>
    <lineage>
        <taxon>Archaea</taxon>
        <taxon>Methanobacteriati</taxon>
        <taxon>Methanobacteriota</taxon>
        <taxon>Stenosarchaea group</taxon>
        <taxon>Methanomicrobia</taxon>
        <taxon>Methanosarcinales</taxon>
        <taxon>Methanosarcinaceae</taxon>
        <taxon>Methanolobus</taxon>
    </lineage>
</organism>
<dbReference type="PROSITE" id="PS00508">
    <property type="entry name" value="NI_HGENASE_L_2"/>
    <property type="match status" value="1"/>
</dbReference>
<accession>A0A7Z8P1T5</accession>
<dbReference type="InterPro" id="IPR029014">
    <property type="entry name" value="NiFe-Hase_large"/>
</dbReference>
<reference evidence="9 10" key="1">
    <citation type="submission" date="2019-06" db="EMBL/GenBank/DDBJ databases">
        <title>Draft genome sequence of Methanolobus vulcani B1d.</title>
        <authorList>
            <person name="Creighbaum A.J."/>
            <person name="Ticak T."/>
            <person name="Hariraju D."/>
            <person name="Arivett B.A."/>
            <person name="Ferguson D.J.Jr."/>
        </authorList>
    </citation>
    <scope>NUCLEOTIDE SEQUENCE [LARGE SCALE GENOMIC DNA]</scope>
    <source>
        <strain evidence="9 10">B1d</strain>
    </source>
</reference>
<dbReference type="InterPro" id="IPR050867">
    <property type="entry name" value="NiFe/NiFeSe_hydrgnase_LSU"/>
</dbReference>
<keyword evidence="7" id="KW-0408">Iron</keyword>
<feature type="binding site" evidence="7">
    <location>
        <position position="573"/>
    </location>
    <ligand>
        <name>Ni(2+)</name>
        <dbReference type="ChEBI" id="CHEBI:49786"/>
    </ligand>
</feature>
<evidence type="ECO:0000256" key="3">
    <source>
        <dbReference type="ARBA" id="ARBA00009292"/>
    </source>
</evidence>
<dbReference type="EMBL" id="VIAQ01000017">
    <property type="protein sequence ID" value="TQD24354.1"/>
    <property type="molecule type" value="Genomic_DNA"/>
</dbReference>
<dbReference type="SUPFAM" id="SSF56762">
    <property type="entry name" value="HydB/Nqo4-like"/>
    <property type="match status" value="1"/>
</dbReference>
<keyword evidence="7" id="KW-0460">Magnesium</keyword>
<dbReference type="Gene3D" id="1.10.645.10">
    <property type="entry name" value="Cytochrome-c3 Hydrogenase, chain B"/>
    <property type="match status" value="1"/>
</dbReference>
<dbReference type="PANTHER" id="PTHR42958:SF4">
    <property type="entry name" value="HYDROGENASE EXPRESSION_FORMATION PROTEIN HUPK"/>
    <property type="match status" value="1"/>
</dbReference>
<dbReference type="InterPro" id="IPR018194">
    <property type="entry name" value="Ni-dep_hyd_lsu_Ni_BS"/>
</dbReference>
<keyword evidence="5 7" id="KW-0479">Metal-binding</keyword>
<dbReference type="OrthoDB" id="42371at2157"/>
<comment type="cofactor">
    <cofactor evidence="7">
        <name>Fe cation</name>
        <dbReference type="ChEBI" id="CHEBI:24875"/>
    </cofactor>
</comment>
<protein>
    <submittedName>
        <fullName evidence="9">F420-nonreducing hydrogenase</fullName>
    </submittedName>
</protein>
<sequence>MTRVVVDPLTRIEGHLRVSTEVNANGEITDAQSSGMLFRGMERILVNRDPRDASRFTQRVCGICPTAQGMASVNALDDLYEVADQIPKDALVTRNIIQSINTMASHATHIYVLWGPDLVNPAYRDLLATVEGTGSVVWKELLSRFAPISYKLNGESITPGTAYINAIKEKKNLEEAMAVIGGKMPHQMATVTGGVTYRPNLADIGTLTGHYYKLMDFVNSSTLGVNAQTWLDNTYRASSPQKAVNFLLEHLQNLVDKSLSSNDFSFSAGWGDLELLSAFGSELIGEKTLGLPASLKIDKTGGYAEDANIGFLTYGAFYDVENGDGYDPVGFGQSAFQQAAFINSSFEKKAFDHKYVTEETSHGFYSSDDALHPYDGVTEPLTTASEITYEGGSDSRYSWIKAPRYNGTPCEVGPISRLIAMEEPLTMGMMQVFADNGYSAVNSFTRMVAKAQELLILAEQFLKWVTVDLDPNGKYFVNPDLDNAKDSKGIGLWEAPRGALGHWVKAGSDLKITNYQMVVPTTWNCSPRDANGVAGPLEQALIGTKISAAENALGVDNTNPTGILHTARSFDPCIACAVHTIDLTDKARTSRTFNIV</sequence>
<evidence type="ECO:0000256" key="6">
    <source>
        <dbReference type="ARBA" id="ARBA00023002"/>
    </source>
</evidence>
<comment type="cofactor">
    <cofactor evidence="1 7">
        <name>Ni(2+)</name>
        <dbReference type="ChEBI" id="CHEBI:49786"/>
    </cofactor>
</comment>
<name>A0A7Z8P1T5_9EURY</name>
<keyword evidence="10" id="KW-1185">Reference proteome</keyword>
<keyword evidence="4 7" id="KW-0533">Nickel</keyword>
<comment type="subcellular location">
    <subcellularLocation>
        <location evidence="2">Cell envelope</location>
    </subcellularLocation>
</comment>
<gene>
    <name evidence="9" type="ORF">FKV42_10450</name>
</gene>
<evidence type="ECO:0000256" key="1">
    <source>
        <dbReference type="ARBA" id="ARBA00001967"/>
    </source>
</evidence>
<feature type="binding site" evidence="7">
    <location>
        <position position="576"/>
    </location>
    <ligand>
        <name>Fe cation</name>
        <dbReference type="ChEBI" id="CHEBI:24875"/>
    </ligand>
</feature>
<proteinExistence type="inferred from homology"/>
<dbReference type="GO" id="GO:0016151">
    <property type="term" value="F:nickel cation binding"/>
    <property type="evidence" value="ECO:0007669"/>
    <property type="project" value="InterPro"/>
</dbReference>